<proteinExistence type="predicted"/>
<evidence type="ECO:0000313" key="2">
    <source>
        <dbReference type="Proteomes" id="UP000518206"/>
    </source>
</evidence>
<dbReference type="Proteomes" id="UP000518206">
    <property type="component" value="Unassembled WGS sequence"/>
</dbReference>
<comment type="caution">
    <text evidence="1">The sequence shown here is derived from an EMBL/GenBank/DDBJ whole genome shotgun (WGS) entry which is preliminary data.</text>
</comment>
<accession>A0A7W4YCK2</accession>
<dbReference type="SUPFAM" id="SSF48452">
    <property type="entry name" value="TPR-like"/>
    <property type="match status" value="2"/>
</dbReference>
<evidence type="ECO:0000313" key="1">
    <source>
        <dbReference type="EMBL" id="MBB2925090.1"/>
    </source>
</evidence>
<dbReference type="RefSeq" id="WP_183297833.1">
    <property type="nucleotide sequence ID" value="NZ_JACHVX010000007.1"/>
</dbReference>
<name>A0A7W4YCK2_9CELL</name>
<reference evidence="1 2" key="1">
    <citation type="submission" date="2020-08" db="EMBL/GenBank/DDBJ databases">
        <title>The Agave Microbiome: Exploring the role of microbial communities in plant adaptations to desert environments.</title>
        <authorList>
            <person name="Partida-Martinez L.P."/>
        </authorList>
    </citation>
    <scope>NUCLEOTIDE SEQUENCE [LARGE SCALE GENOMIC DNA]</scope>
    <source>
        <strain evidence="1 2">RAS26</strain>
    </source>
</reference>
<organism evidence="1 2">
    <name type="scientific">Cellulomonas cellasea</name>
    <dbReference type="NCBI Taxonomy" id="43670"/>
    <lineage>
        <taxon>Bacteria</taxon>
        <taxon>Bacillati</taxon>
        <taxon>Actinomycetota</taxon>
        <taxon>Actinomycetes</taxon>
        <taxon>Micrococcales</taxon>
        <taxon>Cellulomonadaceae</taxon>
        <taxon>Cellulomonas</taxon>
    </lineage>
</organism>
<reference evidence="1 2" key="2">
    <citation type="submission" date="2020-08" db="EMBL/GenBank/DDBJ databases">
        <authorList>
            <person name="Partida-Martinez L."/>
            <person name="Huntemann M."/>
            <person name="Clum A."/>
            <person name="Wang J."/>
            <person name="Palaniappan K."/>
            <person name="Ritter S."/>
            <person name="Chen I.-M."/>
            <person name="Stamatis D."/>
            <person name="Reddy T."/>
            <person name="O'Malley R."/>
            <person name="Daum C."/>
            <person name="Shapiro N."/>
            <person name="Ivanova N."/>
            <person name="Kyrpides N."/>
            <person name="Woyke T."/>
        </authorList>
    </citation>
    <scope>NUCLEOTIDE SEQUENCE [LARGE SCALE GENOMIC DNA]</scope>
    <source>
        <strain evidence="1 2">RAS26</strain>
    </source>
</reference>
<dbReference type="InterPro" id="IPR011990">
    <property type="entry name" value="TPR-like_helical_dom_sf"/>
</dbReference>
<protein>
    <submittedName>
        <fullName evidence="1">Tetratricopeptide (TPR) repeat protein</fullName>
    </submittedName>
</protein>
<dbReference type="AlphaFoldDB" id="A0A7W4YCK2"/>
<sequence length="664" mass="70525">MSRTLESANREISRVRDLPYGLARTQAAERQVRLVDAEGPDDARAYALSTLVEAYVWGGEVDKAYVPFTRLVRWWDERPDLFDEQDRHTLFWSFKWMVANLTEFPTVPAAQIDRTLVDMEHRFAVAGNGMNAVALQRFVWSRARGAQDTAAAYEAWVATPRDDFSQCEACEPGDRASYLFEVGRTEEGVRLLERTLTENPTCATEPADMLSHLQLAYLEQGRLADAAATHRRGLAHLADSHGDMAGARGRHVELLARGGHGDRAVRMIEADQRLLTGGDSPDSRLTYLVHVGAALAVLRATEPGRPVRLTTVPATTVAELADWARAEADALAAAFDRRNGTAHVSGTVARAWETTAAPEPLDLAVIPAQVRQVGREAASGDAPAGVPVDGAPGGVAGPDGGATRGAGGVAPDIDEVLGRASRLVDDGDPAAAAPLYLEAARHAEDAGLLADAGAALAEAARCAQVLDDHEGASWAYARATTLLRAGGADPLLTAAVVRTHARSAADLGRADAALAEVERCLDELAGTDGAPETPADVPGAVELVERRRAEVDRERAELDDCAARLLATLGRDGEAAARASAAARAFGVAGHVADASHAFWLAGRLHADAGATDAAVEDLESAVEGFGLVRDRDLRAQVAALLIDVLRRAGREREADDVTRMLTD</sequence>
<gene>
    <name evidence="1" type="ORF">FHR80_004028</name>
</gene>
<dbReference type="EMBL" id="JACHVX010000007">
    <property type="protein sequence ID" value="MBB2925090.1"/>
    <property type="molecule type" value="Genomic_DNA"/>
</dbReference>